<evidence type="ECO:0000256" key="11">
    <source>
        <dbReference type="SAM" id="SignalP"/>
    </source>
</evidence>
<feature type="transmembrane region" description="Helical" evidence="10">
    <location>
        <begin position="524"/>
        <end position="545"/>
    </location>
</feature>
<dbReference type="InterPro" id="IPR002455">
    <property type="entry name" value="GPCR3_GABA-B"/>
</dbReference>
<dbReference type="STRING" id="1754190.A0A1Y2DJE3"/>
<evidence type="ECO:0000256" key="2">
    <source>
        <dbReference type="ARBA" id="ARBA00022692"/>
    </source>
</evidence>
<evidence type="ECO:0000256" key="6">
    <source>
        <dbReference type="ARBA" id="ARBA00023170"/>
    </source>
</evidence>
<evidence type="ECO:0000256" key="8">
    <source>
        <dbReference type="ARBA" id="ARBA00023224"/>
    </source>
</evidence>
<evidence type="ECO:0000313" key="13">
    <source>
        <dbReference type="EMBL" id="ORY59347.1"/>
    </source>
</evidence>
<feature type="transmembrane region" description="Helical" evidence="10">
    <location>
        <begin position="485"/>
        <end position="504"/>
    </location>
</feature>
<keyword evidence="2 10" id="KW-0812">Transmembrane</keyword>
<dbReference type="GO" id="GO:0038039">
    <property type="term" value="C:G protein-coupled receptor heterodimeric complex"/>
    <property type="evidence" value="ECO:0007669"/>
    <property type="project" value="TreeGrafter"/>
</dbReference>
<keyword evidence="14" id="KW-1185">Reference proteome</keyword>
<keyword evidence="4" id="KW-0297">G-protein coupled receptor</keyword>
<evidence type="ECO:0000256" key="7">
    <source>
        <dbReference type="ARBA" id="ARBA00023180"/>
    </source>
</evidence>
<dbReference type="SUPFAM" id="SSF53850">
    <property type="entry name" value="Periplasmic binding protein-like II"/>
    <property type="match status" value="1"/>
</dbReference>
<feature type="domain" description="G-protein coupled receptors family 3 profile" evidence="12">
    <location>
        <begin position="418"/>
        <end position="660"/>
    </location>
</feature>
<evidence type="ECO:0000256" key="5">
    <source>
        <dbReference type="ARBA" id="ARBA00023136"/>
    </source>
</evidence>
<protein>
    <submittedName>
        <fullName evidence="13">Periplasmic binding protein-like II</fullName>
    </submittedName>
</protein>
<evidence type="ECO:0000256" key="3">
    <source>
        <dbReference type="ARBA" id="ARBA00022989"/>
    </source>
</evidence>
<feature type="transmembrane region" description="Helical" evidence="10">
    <location>
        <begin position="576"/>
        <end position="599"/>
    </location>
</feature>
<evidence type="ECO:0000256" key="4">
    <source>
        <dbReference type="ARBA" id="ARBA00023040"/>
    </source>
</evidence>
<dbReference type="Gene3D" id="3.40.190.10">
    <property type="entry name" value="Periplasmic binding protein-like II"/>
    <property type="match status" value="2"/>
</dbReference>
<organism evidence="13 14">
    <name type="scientific">Neocallimastix californiae</name>
    <dbReference type="NCBI Taxonomy" id="1754190"/>
    <lineage>
        <taxon>Eukaryota</taxon>
        <taxon>Fungi</taxon>
        <taxon>Fungi incertae sedis</taxon>
        <taxon>Chytridiomycota</taxon>
        <taxon>Chytridiomycota incertae sedis</taxon>
        <taxon>Neocallimastigomycetes</taxon>
        <taxon>Neocallimastigales</taxon>
        <taxon>Neocallimastigaceae</taxon>
        <taxon>Neocallimastix</taxon>
    </lineage>
</organism>
<dbReference type="AlphaFoldDB" id="A0A1Y2DJE3"/>
<keyword evidence="6" id="KW-0675">Receptor</keyword>
<feature type="transmembrane region" description="Helical" evidence="10">
    <location>
        <begin position="450"/>
        <end position="473"/>
    </location>
</feature>
<evidence type="ECO:0000256" key="10">
    <source>
        <dbReference type="SAM" id="Phobius"/>
    </source>
</evidence>
<keyword evidence="3 10" id="KW-1133">Transmembrane helix</keyword>
<dbReference type="Proteomes" id="UP000193920">
    <property type="component" value="Unassembled WGS sequence"/>
</dbReference>
<feature type="signal peptide" evidence="11">
    <location>
        <begin position="1"/>
        <end position="19"/>
    </location>
</feature>
<dbReference type="OrthoDB" id="2141564at2759"/>
<comment type="subcellular location">
    <subcellularLocation>
        <location evidence="1">Membrane</location>
        <topology evidence="1">Multi-pass membrane protein</topology>
    </subcellularLocation>
</comment>
<evidence type="ECO:0000256" key="9">
    <source>
        <dbReference type="SAM" id="MobiDB-lite"/>
    </source>
</evidence>
<feature type="chain" id="PRO_5013208901" evidence="11">
    <location>
        <begin position="20"/>
        <end position="817"/>
    </location>
</feature>
<comment type="caution">
    <text evidence="13">The sequence shown here is derived from an EMBL/GenBank/DDBJ whole genome shotgun (WGS) entry which is preliminary data.</text>
</comment>
<evidence type="ECO:0000256" key="1">
    <source>
        <dbReference type="ARBA" id="ARBA00004141"/>
    </source>
</evidence>
<accession>A0A1Y2DJE3</accession>
<feature type="transmembrane region" description="Helical" evidence="10">
    <location>
        <begin position="418"/>
        <end position="441"/>
    </location>
</feature>
<feature type="region of interest" description="Disordered" evidence="9">
    <location>
        <begin position="751"/>
        <end position="817"/>
    </location>
</feature>
<feature type="transmembrane region" description="Helical" evidence="10">
    <location>
        <begin position="635"/>
        <end position="658"/>
    </location>
</feature>
<keyword evidence="11" id="KW-0732">Signal</keyword>
<feature type="transmembrane region" description="Helical" evidence="10">
    <location>
        <begin position="611"/>
        <end position="629"/>
    </location>
</feature>
<dbReference type="GO" id="GO:0004965">
    <property type="term" value="F:G protein-coupled GABA receptor activity"/>
    <property type="evidence" value="ECO:0007669"/>
    <property type="project" value="InterPro"/>
</dbReference>
<evidence type="ECO:0000259" key="12">
    <source>
        <dbReference type="Pfam" id="PF00003"/>
    </source>
</evidence>
<gene>
    <name evidence="13" type="ORF">LY90DRAFT_701401</name>
</gene>
<dbReference type="EMBL" id="MCOG01000064">
    <property type="protein sequence ID" value="ORY59347.1"/>
    <property type="molecule type" value="Genomic_DNA"/>
</dbReference>
<keyword evidence="8" id="KW-0807">Transducer</keyword>
<keyword evidence="5 10" id="KW-0472">Membrane</keyword>
<reference evidence="13 14" key="1">
    <citation type="submission" date="2016-08" db="EMBL/GenBank/DDBJ databases">
        <title>A Parts List for Fungal Cellulosomes Revealed by Comparative Genomics.</title>
        <authorList>
            <consortium name="DOE Joint Genome Institute"/>
            <person name="Haitjema C.H."/>
            <person name="Gilmore S.P."/>
            <person name="Henske J.K."/>
            <person name="Solomon K.V."/>
            <person name="De Groot R."/>
            <person name="Kuo A."/>
            <person name="Mondo S.J."/>
            <person name="Salamov A.A."/>
            <person name="Labutti K."/>
            <person name="Zhao Z."/>
            <person name="Chiniquy J."/>
            <person name="Barry K."/>
            <person name="Brewer H.M."/>
            <person name="Purvine S.O."/>
            <person name="Wright A.T."/>
            <person name="Boxma B."/>
            <person name="Van Alen T."/>
            <person name="Hackstein J.H."/>
            <person name="Baker S.E."/>
            <person name="Grigoriev I.V."/>
            <person name="O'Malley M.A."/>
        </authorList>
    </citation>
    <scope>NUCLEOTIDE SEQUENCE [LARGE SCALE GENOMIC DNA]</scope>
    <source>
        <strain evidence="13 14">G1</strain>
    </source>
</reference>
<dbReference type="PANTHER" id="PTHR10519:SF20">
    <property type="entry name" value="G-PROTEIN COUPLED RECEPTOR 156-RELATED"/>
    <property type="match status" value="1"/>
</dbReference>
<keyword evidence="7" id="KW-0325">Glycoprotein</keyword>
<dbReference type="PANTHER" id="PTHR10519">
    <property type="entry name" value="GABA-B RECEPTOR"/>
    <property type="match status" value="1"/>
</dbReference>
<name>A0A1Y2DJE3_9FUNG</name>
<evidence type="ECO:0000313" key="14">
    <source>
        <dbReference type="Proteomes" id="UP000193920"/>
    </source>
</evidence>
<proteinExistence type="predicted"/>
<dbReference type="InterPro" id="IPR017978">
    <property type="entry name" value="GPCR_3_C"/>
</dbReference>
<sequence>MNSLSLQLLFLFIIGIVNAIEITMHGFIYAQTEFHAKLEEIVNNHMKSQNLDITLKVDFENPESSSGDPNHVANALEQSILKKEKGFDLYVTDTVYTGRFAQHFEDLNKYVDKKVIDLYKDGTATSTCYVDTKLVGLPLTVDYGGLYANMDLLNKYNQTVPKTWDELIQTTNYIYDRESPTDPELHKYLAHFPEYENGLVSLLEFIHSFRDSPNDKFPEYTSDNAAAALEEMRKIKETASTPDDFATNEMLMMGALFTKKFIFARFWYIGERPADNNFSFNQLPGKKEGISASCVGGANTSMNRYISEEKKIAAAKVIDFINSYEQQKQNIIQNDLRSAIHSTYSDPEVCQKIDCPKFSSMQGIVRPSSSSVNYEQYSEKFRELARKFIFRESNESAKEILEEIDDIRKIHYVEVNSIPSIVIISVVLLTIILIFCCYIYLSIKRFRKQFIFLSFNYWCIFLFGILMVLSYCLTGLHKLNNYNCLIRPFLLSIGFSLIYIPLFLKMISIFPSKNSFTKFVKDHYSLVFILFLIVDLALNITWYIIDPLIVNKFMVTAGKNFQYCSSSSTLGSVMQYIMYAYKLCILMIMCVLVFAEWNLAAFKQDIRSITSTLYINILLIGMFIIVERINIQNRYLFFGLRAALVYCFCLSTLVIIFGSKYYNISLQKENPYPDVSSFKSSSGSLNSSQYYNSNFNRSQQFSQNQYSHVNNKSGLLSYHYQTGNPSVSISGRPTLFSSTFNNSYNGNVFSNSSNSMNSKNDTQSSNSFTNSKYSNSKNYSNNNYSNNNYSNNNYSNNGHSNNYSNNNYSNNNYGNYY</sequence>
<dbReference type="Pfam" id="PF00003">
    <property type="entry name" value="7tm_3"/>
    <property type="match status" value="1"/>
</dbReference>